<dbReference type="Gene3D" id="3.40.50.2020">
    <property type="match status" value="1"/>
</dbReference>
<evidence type="ECO:0000313" key="8">
    <source>
        <dbReference type="EMBL" id="TKD07299.1"/>
    </source>
</evidence>
<dbReference type="SUPFAM" id="SSF53271">
    <property type="entry name" value="PRTase-like"/>
    <property type="match status" value="1"/>
</dbReference>
<feature type="binding site" evidence="6">
    <location>
        <position position="104"/>
    </location>
    <ligand>
        <name>5-phospho-alpha-D-ribose 1-diphosphate</name>
        <dbReference type="ChEBI" id="CHEBI:58017"/>
        <note>ligand shared between dimeric partners</note>
    </ligand>
</feature>
<comment type="similarity">
    <text evidence="6">Belongs to the purine/pyrimidine phosphoribosyltransferase family. PyrE subfamily.</text>
</comment>
<dbReference type="EMBL" id="SSMQ01000017">
    <property type="protein sequence ID" value="TKD07299.1"/>
    <property type="molecule type" value="Genomic_DNA"/>
</dbReference>
<accession>A0A4U1JBA4</accession>
<dbReference type="InterPro" id="IPR004467">
    <property type="entry name" value="Or_phspho_trans_dom"/>
</dbReference>
<evidence type="ECO:0000313" key="9">
    <source>
        <dbReference type="Proteomes" id="UP000309215"/>
    </source>
</evidence>
<dbReference type="InterPro" id="IPR000836">
    <property type="entry name" value="PRTase_dom"/>
</dbReference>
<sequence>MSKTERERLVELLRERSFERKRVVLASGRESDFFIDCKQTALTAEGHFLLGALMFDALDGLPRCDAVAGVELGGCPLASAVSLTSFVRGRPLPALYVRKEAKDHGSKRLIEGDRALVPGMAVVMLEDVITTGGSTLKAVDKITAAGARVVGVVAIVDRLEGGAETIRAAGLPVVAICTRRDFIPDA</sequence>
<dbReference type="OrthoDB" id="9785917at2"/>
<dbReference type="Proteomes" id="UP000309215">
    <property type="component" value="Unassembled WGS sequence"/>
</dbReference>
<name>A0A4U1JBA4_9BACT</name>
<keyword evidence="3 6" id="KW-0328">Glycosyltransferase</keyword>
<dbReference type="UniPathway" id="UPA00070">
    <property type="reaction ID" value="UER00119"/>
</dbReference>
<feature type="binding site" evidence="6">
    <location>
        <position position="130"/>
    </location>
    <ligand>
        <name>orotate</name>
        <dbReference type="ChEBI" id="CHEBI:30839"/>
    </ligand>
</feature>
<feature type="binding site" description="in other chain" evidence="6">
    <location>
        <position position="99"/>
    </location>
    <ligand>
        <name>5-phospho-alpha-D-ribose 1-diphosphate</name>
        <dbReference type="ChEBI" id="CHEBI:58017"/>
        <note>ligand shared between dimeric partners</note>
    </ligand>
</feature>
<feature type="binding site" description="in other chain" evidence="6">
    <location>
        <begin position="126"/>
        <end position="134"/>
    </location>
    <ligand>
        <name>5-phospho-alpha-D-ribose 1-diphosphate</name>
        <dbReference type="ChEBI" id="CHEBI:58017"/>
        <note>ligand shared between dimeric partners</note>
    </ligand>
</feature>
<proteinExistence type="inferred from homology"/>
<evidence type="ECO:0000256" key="2">
    <source>
        <dbReference type="ARBA" id="ARBA00011971"/>
    </source>
</evidence>
<dbReference type="PANTHER" id="PTHR19278:SF9">
    <property type="entry name" value="URIDINE 5'-MONOPHOSPHATE SYNTHASE"/>
    <property type="match status" value="1"/>
</dbReference>
<keyword evidence="4 6" id="KW-0808">Transferase</keyword>
<dbReference type="GO" id="GO:0004588">
    <property type="term" value="F:orotate phosphoribosyltransferase activity"/>
    <property type="evidence" value="ECO:0007669"/>
    <property type="project" value="UniProtKB-UniRule"/>
</dbReference>
<feature type="domain" description="Phosphoribosyltransferase" evidence="7">
    <location>
        <begin position="65"/>
        <end position="162"/>
    </location>
</feature>
<dbReference type="GO" id="GO:0000287">
    <property type="term" value="F:magnesium ion binding"/>
    <property type="evidence" value="ECO:0007669"/>
    <property type="project" value="UniProtKB-UniRule"/>
</dbReference>
<feature type="binding site" evidence="6">
    <location>
        <position position="158"/>
    </location>
    <ligand>
        <name>orotate</name>
        <dbReference type="ChEBI" id="CHEBI:30839"/>
    </ligand>
</feature>
<gene>
    <name evidence="6 8" type="primary">pyrE</name>
    <name evidence="8" type="ORF">E8A74_17755</name>
</gene>
<dbReference type="GO" id="GO:0019856">
    <property type="term" value="P:pyrimidine nucleobase biosynthetic process"/>
    <property type="evidence" value="ECO:0007669"/>
    <property type="project" value="TreeGrafter"/>
</dbReference>
<evidence type="ECO:0000256" key="6">
    <source>
        <dbReference type="HAMAP-Rule" id="MF_01208"/>
    </source>
</evidence>
<dbReference type="PANTHER" id="PTHR19278">
    <property type="entry name" value="OROTATE PHOSPHORIBOSYLTRANSFERASE"/>
    <property type="match status" value="1"/>
</dbReference>
<comment type="catalytic activity">
    <reaction evidence="6">
        <text>orotidine 5'-phosphate + diphosphate = orotate + 5-phospho-alpha-D-ribose 1-diphosphate</text>
        <dbReference type="Rhea" id="RHEA:10380"/>
        <dbReference type="ChEBI" id="CHEBI:30839"/>
        <dbReference type="ChEBI" id="CHEBI:33019"/>
        <dbReference type="ChEBI" id="CHEBI:57538"/>
        <dbReference type="ChEBI" id="CHEBI:58017"/>
        <dbReference type="EC" id="2.4.2.10"/>
    </reaction>
</comment>
<dbReference type="GO" id="GO:0044205">
    <property type="term" value="P:'de novo' UMP biosynthetic process"/>
    <property type="evidence" value="ECO:0007669"/>
    <property type="project" value="UniProtKB-UniRule"/>
</dbReference>
<comment type="caution">
    <text evidence="8">The sequence shown here is derived from an EMBL/GenBank/DDBJ whole genome shotgun (WGS) entry which is preliminary data.</text>
</comment>
<dbReference type="Pfam" id="PF00156">
    <property type="entry name" value="Pribosyltran"/>
    <property type="match status" value="1"/>
</dbReference>
<reference evidence="8 9" key="1">
    <citation type="submission" date="2019-04" db="EMBL/GenBank/DDBJ databases">
        <authorList>
            <person name="Li Y."/>
            <person name="Wang J."/>
        </authorList>
    </citation>
    <scope>NUCLEOTIDE SEQUENCE [LARGE SCALE GENOMIC DNA]</scope>
    <source>
        <strain evidence="8 9">DSM 14668</strain>
    </source>
</reference>
<evidence type="ECO:0000256" key="5">
    <source>
        <dbReference type="ARBA" id="ARBA00022975"/>
    </source>
</evidence>
<evidence type="ECO:0000256" key="3">
    <source>
        <dbReference type="ARBA" id="ARBA00022676"/>
    </source>
</evidence>
<dbReference type="HAMAP" id="MF_01208">
    <property type="entry name" value="PyrE"/>
    <property type="match status" value="1"/>
</dbReference>
<comment type="function">
    <text evidence="6">Catalyzes the transfer of a ribosyl phosphate group from 5-phosphoribose 1-diphosphate to orotate, leading to the formation of orotidine monophosphate (OMP).</text>
</comment>
<feature type="binding site" evidence="6">
    <location>
        <position position="98"/>
    </location>
    <ligand>
        <name>5-phospho-alpha-D-ribose 1-diphosphate</name>
        <dbReference type="ChEBI" id="CHEBI:58017"/>
        <note>ligand shared between dimeric partners</note>
    </ligand>
</feature>
<dbReference type="CDD" id="cd06223">
    <property type="entry name" value="PRTases_typeI"/>
    <property type="match status" value="1"/>
</dbReference>
<keyword evidence="5 6" id="KW-0665">Pyrimidine biosynthesis</keyword>
<evidence type="ECO:0000256" key="4">
    <source>
        <dbReference type="ARBA" id="ARBA00022679"/>
    </source>
</evidence>
<dbReference type="NCBIfam" id="TIGR00336">
    <property type="entry name" value="pyrE"/>
    <property type="match status" value="1"/>
</dbReference>
<evidence type="ECO:0000259" key="7">
    <source>
        <dbReference type="Pfam" id="PF00156"/>
    </source>
</evidence>
<dbReference type="EC" id="2.4.2.10" evidence="2 6"/>
<feature type="binding site" evidence="6">
    <location>
        <position position="102"/>
    </location>
    <ligand>
        <name>5-phospho-alpha-D-ribose 1-diphosphate</name>
        <dbReference type="ChEBI" id="CHEBI:58017"/>
        <note>ligand shared between dimeric partners</note>
    </ligand>
</feature>
<comment type="cofactor">
    <cofactor evidence="6">
        <name>Mg(2+)</name>
        <dbReference type="ChEBI" id="CHEBI:18420"/>
    </cofactor>
</comment>
<comment type="pathway">
    <text evidence="1 6">Pyrimidine metabolism; UMP biosynthesis via de novo pathway; UMP from orotate: step 1/2.</text>
</comment>
<protein>
    <recommendedName>
        <fullName evidence="2 6">Orotate phosphoribosyltransferase</fullName>
        <shortName evidence="6">OPRT</shortName>
        <shortName evidence="6">OPRTase</shortName>
        <ecNumber evidence="2 6">2.4.2.10</ecNumber>
    </recommendedName>
</protein>
<keyword evidence="9" id="KW-1185">Reference proteome</keyword>
<comment type="caution">
    <text evidence="6">Lacks conserved residue(s) required for the propagation of feature annotation.</text>
</comment>
<comment type="subunit">
    <text evidence="6">Homodimer.</text>
</comment>
<organism evidence="8 9">
    <name type="scientific">Polyangium fumosum</name>
    <dbReference type="NCBI Taxonomy" id="889272"/>
    <lineage>
        <taxon>Bacteria</taxon>
        <taxon>Pseudomonadati</taxon>
        <taxon>Myxococcota</taxon>
        <taxon>Polyangia</taxon>
        <taxon>Polyangiales</taxon>
        <taxon>Polyangiaceae</taxon>
        <taxon>Polyangium</taxon>
    </lineage>
</organism>
<dbReference type="InterPro" id="IPR029057">
    <property type="entry name" value="PRTase-like"/>
</dbReference>
<keyword evidence="6" id="KW-0460">Magnesium</keyword>
<evidence type="ECO:0000256" key="1">
    <source>
        <dbReference type="ARBA" id="ARBA00004889"/>
    </source>
</evidence>
<dbReference type="InterPro" id="IPR023031">
    <property type="entry name" value="OPRT"/>
</dbReference>
<dbReference type="AlphaFoldDB" id="A0A4U1JBA4"/>
<dbReference type="RefSeq" id="WP_136930214.1">
    <property type="nucleotide sequence ID" value="NZ_SSMQ01000017.1"/>
</dbReference>